<accession>A0A5A7NXM9</accession>
<name>A0A5A7NXM9_STRAF</name>
<keyword evidence="2" id="KW-1185">Reference proteome</keyword>
<dbReference type="Proteomes" id="UP000325081">
    <property type="component" value="Unassembled WGS sequence"/>
</dbReference>
<comment type="caution">
    <text evidence="1">The sequence shown here is derived from an EMBL/GenBank/DDBJ whole genome shotgun (WGS) entry which is preliminary data.</text>
</comment>
<gene>
    <name evidence="1" type="ORF">STAS_00820</name>
</gene>
<dbReference type="GO" id="GO:0016740">
    <property type="term" value="F:transferase activity"/>
    <property type="evidence" value="ECO:0007669"/>
    <property type="project" value="UniProtKB-KW"/>
</dbReference>
<sequence>MKTRLSLTRWNLTSHAREFWGSPTKPLGDNRPPNAGHSTVTPVGLTGDIWPPVNHVRDNGVDPATPAGGCWVTVVTSMSGKEYARVSTGRRLEAEGILGQWREVAGSGGCRSDRLKDDEGLVVGEKRDDGVGLEVRLPPLPPPPVGSRAAGSHSSIFFPSISRSEAELRRAYGAVEGLVENVSGGEYGAAAAAWTMEKMTSSCSGRMAADARRRWGLNGGCGSSSSAVGGNGMVALRRPR</sequence>
<dbReference type="AlphaFoldDB" id="A0A5A7NXM9"/>
<proteinExistence type="predicted"/>
<reference evidence="2" key="1">
    <citation type="journal article" date="2019" name="Curr. Biol.">
        <title>Genome Sequence of Striga asiatica Provides Insight into the Evolution of Plant Parasitism.</title>
        <authorList>
            <person name="Yoshida S."/>
            <person name="Kim S."/>
            <person name="Wafula E.K."/>
            <person name="Tanskanen J."/>
            <person name="Kim Y.M."/>
            <person name="Honaas L."/>
            <person name="Yang Z."/>
            <person name="Spallek T."/>
            <person name="Conn C.E."/>
            <person name="Ichihashi Y."/>
            <person name="Cheong K."/>
            <person name="Cui S."/>
            <person name="Der J.P."/>
            <person name="Gundlach H."/>
            <person name="Jiao Y."/>
            <person name="Hori C."/>
            <person name="Ishida J.K."/>
            <person name="Kasahara H."/>
            <person name="Kiba T."/>
            <person name="Kim M.S."/>
            <person name="Koo N."/>
            <person name="Laohavisit A."/>
            <person name="Lee Y.H."/>
            <person name="Lumba S."/>
            <person name="McCourt P."/>
            <person name="Mortimer J.C."/>
            <person name="Mutuku J.M."/>
            <person name="Nomura T."/>
            <person name="Sasaki-Sekimoto Y."/>
            <person name="Seto Y."/>
            <person name="Wang Y."/>
            <person name="Wakatake T."/>
            <person name="Sakakibara H."/>
            <person name="Demura T."/>
            <person name="Yamaguchi S."/>
            <person name="Yoneyama K."/>
            <person name="Manabe R.I."/>
            <person name="Nelson D.C."/>
            <person name="Schulman A.H."/>
            <person name="Timko M.P."/>
            <person name="dePamphilis C.W."/>
            <person name="Choi D."/>
            <person name="Shirasu K."/>
        </authorList>
    </citation>
    <scope>NUCLEOTIDE SEQUENCE [LARGE SCALE GENOMIC DNA]</scope>
    <source>
        <strain evidence="2">cv. UVA1</strain>
    </source>
</reference>
<evidence type="ECO:0000313" key="2">
    <source>
        <dbReference type="Proteomes" id="UP000325081"/>
    </source>
</evidence>
<keyword evidence="1" id="KW-0808">Transferase</keyword>
<protein>
    <submittedName>
        <fullName evidence="1">L-seryl-tRNA(Sec) selenium transferase</fullName>
    </submittedName>
</protein>
<evidence type="ECO:0000313" key="1">
    <source>
        <dbReference type="EMBL" id="GER25249.1"/>
    </source>
</evidence>
<organism evidence="1 2">
    <name type="scientific">Striga asiatica</name>
    <name type="common">Asiatic witchweed</name>
    <name type="synonym">Buchnera asiatica</name>
    <dbReference type="NCBI Taxonomy" id="4170"/>
    <lineage>
        <taxon>Eukaryota</taxon>
        <taxon>Viridiplantae</taxon>
        <taxon>Streptophyta</taxon>
        <taxon>Embryophyta</taxon>
        <taxon>Tracheophyta</taxon>
        <taxon>Spermatophyta</taxon>
        <taxon>Magnoliopsida</taxon>
        <taxon>eudicotyledons</taxon>
        <taxon>Gunneridae</taxon>
        <taxon>Pentapetalae</taxon>
        <taxon>asterids</taxon>
        <taxon>lamiids</taxon>
        <taxon>Lamiales</taxon>
        <taxon>Orobanchaceae</taxon>
        <taxon>Buchnereae</taxon>
        <taxon>Striga</taxon>
    </lineage>
</organism>
<dbReference type="EMBL" id="BKCP01000002">
    <property type="protein sequence ID" value="GER25249.1"/>
    <property type="molecule type" value="Genomic_DNA"/>
</dbReference>